<keyword evidence="6" id="KW-1185">Reference proteome</keyword>
<protein>
    <submittedName>
        <fullName evidence="5">Integrase, catalytic region, zinc finger, CCHC-type containing protein</fullName>
    </submittedName>
</protein>
<dbReference type="Pfam" id="PF13976">
    <property type="entry name" value="gag_pre-integrs"/>
    <property type="match status" value="1"/>
</dbReference>
<evidence type="ECO:0000259" key="3">
    <source>
        <dbReference type="Pfam" id="PF13976"/>
    </source>
</evidence>
<evidence type="ECO:0000259" key="4">
    <source>
        <dbReference type="Pfam" id="PF22936"/>
    </source>
</evidence>
<keyword evidence="1" id="KW-0175">Coiled coil</keyword>
<gene>
    <name evidence="5" type="ORF">Tco_0624675</name>
</gene>
<sequence>MGVAINGLRTRIDKTLLEDRQRRWMSDSQNSLRGFYKTDVIPMSNSLSKNLKELNEELIEEVQEMNSSVKRALFTTPIVAKSKNLGATSVVAKSELSVAKTPTATNKVILLVLWIIDSGCSKHMTGNLQLLRNFVEKYIKIVLFGNDHFPAITGYGDYVQGNLTICHIYCVEGLGHNLFSVEDFCNGDLEVAFRSNTCYVRNLKGDDLLTGSHDSNLYIISISEMATSSPVCLISRATSTKSWLWHRRLSHLNFCTIIQLTPKDRVDGLLKFKYNKDHLCSTYEQGKSKKASLPPKLVPSTDPKLELLYIDLYGPKNKTDAENTVIRNKSHLVAKGYGQEEGIDFEESFTLVARLEDVRIFVAYAAHKNFPIYQMDVKTAFLNGPLKVEVFIHLLKKHGMEKCDTISTPVAITKLDADLQVFHMDQQVVPAAQLVPRYHTIGRCNNYAVLHNIPCSPECKIVGKILLDHPLSNTLTATADVPTTVHKVPDTEDTINFMLDTKEFTYPMDMFRVTLHFPVETPENLFVAPVNIKIIESFMNRVSYQGVVDKDDIPLVSVYTTGNVFVRGMLIPNEFLTEEICATDDFKEYETVFVGVDVPMNRPQPLVST</sequence>
<dbReference type="InterPro" id="IPR054722">
    <property type="entry name" value="PolX-like_BBD"/>
</dbReference>
<evidence type="ECO:0000256" key="1">
    <source>
        <dbReference type="SAM" id="Coils"/>
    </source>
</evidence>
<dbReference type="InterPro" id="IPR013103">
    <property type="entry name" value="RVT_2"/>
</dbReference>
<dbReference type="InterPro" id="IPR025724">
    <property type="entry name" value="GAG-pre-integrase_dom"/>
</dbReference>
<evidence type="ECO:0000313" key="5">
    <source>
        <dbReference type="EMBL" id="GJS51313.1"/>
    </source>
</evidence>
<reference evidence="5" key="2">
    <citation type="submission" date="2022-01" db="EMBL/GenBank/DDBJ databases">
        <authorList>
            <person name="Yamashiro T."/>
            <person name="Shiraishi A."/>
            <person name="Satake H."/>
            <person name="Nakayama K."/>
        </authorList>
    </citation>
    <scope>NUCLEOTIDE SEQUENCE</scope>
</reference>
<dbReference type="Pfam" id="PF22936">
    <property type="entry name" value="Pol_BBD"/>
    <property type="match status" value="1"/>
</dbReference>
<accession>A0ABQ4WEN9</accession>
<organism evidence="5 6">
    <name type="scientific">Tanacetum coccineum</name>
    <dbReference type="NCBI Taxonomy" id="301880"/>
    <lineage>
        <taxon>Eukaryota</taxon>
        <taxon>Viridiplantae</taxon>
        <taxon>Streptophyta</taxon>
        <taxon>Embryophyta</taxon>
        <taxon>Tracheophyta</taxon>
        <taxon>Spermatophyta</taxon>
        <taxon>Magnoliopsida</taxon>
        <taxon>eudicotyledons</taxon>
        <taxon>Gunneridae</taxon>
        <taxon>Pentapetalae</taxon>
        <taxon>asterids</taxon>
        <taxon>campanulids</taxon>
        <taxon>Asterales</taxon>
        <taxon>Asteraceae</taxon>
        <taxon>Asteroideae</taxon>
        <taxon>Anthemideae</taxon>
        <taxon>Anthemidinae</taxon>
        <taxon>Tanacetum</taxon>
    </lineage>
</organism>
<evidence type="ECO:0000259" key="2">
    <source>
        <dbReference type="Pfam" id="PF07727"/>
    </source>
</evidence>
<feature type="domain" description="GAG-pre-integrase" evidence="3">
    <location>
        <begin position="216"/>
        <end position="288"/>
    </location>
</feature>
<dbReference type="EMBL" id="BQNB010008576">
    <property type="protein sequence ID" value="GJS51313.1"/>
    <property type="molecule type" value="Genomic_DNA"/>
</dbReference>
<name>A0ABQ4WEN9_9ASTR</name>
<reference evidence="5" key="1">
    <citation type="journal article" date="2022" name="Int. J. Mol. Sci.">
        <title>Draft Genome of Tanacetum Coccineum: Genomic Comparison of Closely Related Tanacetum-Family Plants.</title>
        <authorList>
            <person name="Yamashiro T."/>
            <person name="Shiraishi A."/>
            <person name="Nakayama K."/>
            <person name="Satake H."/>
        </authorList>
    </citation>
    <scope>NUCLEOTIDE SEQUENCE</scope>
</reference>
<feature type="coiled-coil region" evidence="1">
    <location>
        <begin position="44"/>
        <end position="71"/>
    </location>
</feature>
<proteinExistence type="predicted"/>
<comment type="caution">
    <text evidence="5">The sequence shown here is derived from an EMBL/GenBank/DDBJ whole genome shotgun (WGS) entry which is preliminary data.</text>
</comment>
<feature type="domain" description="Reverse transcriptase Ty1/copia-type" evidence="2">
    <location>
        <begin position="317"/>
        <end position="393"/>
    </location>
</feature>
<evidence type="ECO:0000313" key="6">
    <source>
        <dbReference type="Proteomes" id="UP001151760"/>
    </source>
</evidence>
<feature type="domain" description="Retrovirus-related Pol polyprotein from transposon TNT 1-94-like beta-barrel" evidence="4">
    <location>
        <begin position="114"/>
        <end position="184"/>
    </location>
</feature>
<dbReference type="Proteomes" id="UP001151760">
    <property type="component" value="Unassembled WGS sequence"/>
</dbReference>
<dbReference type="Pfam" id="PF07727">
    <property type="entry name" value="RVT_2"/>
    <property type="match status" value="1"/>
</dbReference>